<dbReference type="SUPFAM" id="SSF55729">
    <property type="entry name" value="Acyl-CoA N-acyltransferases (Nat)"/>
    <property type="match status" value="1"/>
</dbReference>
<proteinExistence type="predicted"/>
<protein>
    <recommendedName>
        <fullName evidence="1">N-acetyltransferase domain-containing protein</fullName>
    </recommendedName>
</protein>
<dbReference type="EMBL" id="FOMX01000017">
    <property type="protein sequence ID" value="SFE65005.1"/>
    <property type="molecule type" value="Genomic_DNA"/>
</dbReference>
<feature type="domain" description="N-acetyltransferase" evidence="1">
    <location>
        <begin position="126"/>
        <end position="273"/>
    </location>
</feature>
<dbReference type="GO" id="GO:0016747">
    <property type="term" value="F:acyltransferase activity, transferring groups other than amino-acyl groups"/>
    <property type="evidence" value="ECO:0007669"/>
    <property type="project" value="InterPro"/>
</dbReference>
<accession>A0A1I2C9X9</accession>
<dbReference type="RefSeq" id="WP_096326776.1">
    <property type="nucleotide sequence ID" value="NZ_FOMX01000017.1"/>
</dbReference>
<evidence type="ECO:0000313" key="3">
    <source>
        <dbReference type="Proteomes" id="UP000199400"/>
    </source>
</evidence>
<sequence length="273" mass="28423">MSNLTPRDIAALEERRQAECTVTAALVSEPIGGGFMSVSGVGSWTNQACGLGLAGPVEAAEIDRLIEFYASRGIEPKIEVSAFADETLLAGLAARGFVLREFEAVLARPLAPGEAFAPAQGWPPGITFVRVDPQDAAQVEAFIEASTCGFRPEGSPVPEELAAASRRIVVQPRTESFLALDGEVAVGGGSLDVGEGVGALLGTSVRAAYRGRGIQQALIALRLRAAQARGCAVVCIHSRPGIPTERNAARMGFALVYHKVALVRPGPGLVPSP</sequence>
<dbReference type="PROSITE" id="PS51186">
    <property type="entry name" value="GNAT"/>
    <property type="match status" value="1"/>
</dbReference>
<dbReference type="OrthoDB" id="2350893at2"/>
<dbReference type="Gene3D" id="3.40.630.30">
    <property type="match status" value="1"/>
</dbReference>
<organism evidence="2 3">
    <name type="scientific">Nannocystis exedens</name>
    <dbReference type="NCBI Taxonomy" id="54"/>
    <lineage>
        <taxon>Bacteria</taxon>
        <taxon>Pseudomonadati</taxon>
        <taxon>Myxococcota</taxon>
        <taxon>Polyangia</taxon>
        <taxon>Nannocystales</taxon>
        <taxon>Nannocystaceae</taxon>
        <taxon>Nannocystis</taxon>
    </lineage>
</organism>
<dbReference type="InterPro" id="IPR016181">
    <property type="entry name" value="Acyl_CoA_acyltransferase"/>
</dbReference>
<dbReference type="Proteomes" id="UP000199400">
    <property type="component" value="Unassembled WGS sequence"/>
</dbReference>
<evidence type="ECO:0000313" key="2">
    <source>
        <dbReference type="EMBL" id="SFE65005.1"/>
    </source>
</evidence>
<dbReference type="CDD" id="cd04301">
    <property type="entry name" value="NAT_SF"/>
    <property type="match status" value="1"/>
</dbReference>
<keyword evidence="3" id="KW-1185">Reference proteome</keyword>
<dbReference type="AlphaFoldDB" id="A0A1I2C9X9"/>
<gene>
    <name evidence="2" type="ORF">SAMN02745121_04987</name>
</gene>
<dbReference type="InterPro" id="IPR000182">
    <property type="entry name" value="GNAT_dom"/>
</dbReference>
<reference evidence="3" key="1">
    <citation type="submission" date="2016-10" db="EMBL/GenBank/DDBJ databases">
        <authorList>
            <person name="Varghese N."/>
            <person name="Submissions S."/>
        </authorList>
    </citation>
    <scope>NUCLEOTIDE SEQUENCE [LARGE SCALE GENOMIC DNA]</scope>
    <source>
        <strain evidence="3">ATCC 25963</strain>
    </source>
</reference>
<dbReference type="STRING" id="54.SAMN02745121_04987"/>
<name>A0A1I2C9X9_9BACT</name>
<evidence type="ECO:0000259" key="1">
    <source>
        <dbReference type="PROSITE" id="PS51186"/>
    </source>
</evidence>
<dbReference type="Pfam" id="PF00583">
    <property type="entry name" value="Acetyltransf_1"/>
    <property type="match status" value="1"/>
</dbReference>